<accession>A0AB33AIG6</accession>
<dbReference type="AlphaFoldDB" id="A0AB33AIG6"/>
<organism evidence="1 2">
    <name type="scientific">Mycobacteroides abscessus subsp. bolletii 50594</name>
    <dbReference type="NCBI Taxonomy" id="1303024"/>
    <lineage>
        <taxon>Bacteria</taxon>
        <taxon>Bacillati</taxon>
        <taxon>Actinomycetota</taxon>
        <taxon>Actinomycetes</taxon>
        <taxon>Mycobacteriales</taxon>
        <taxon>Mycobacteriaceae</taxon>
        <taxon>Mycobacteroides</taxon>
        <taxon>Mycobacteroides abscessus</taxon>
    </lineage>
</organism>
<evidence type="ECO:0000313" key="2">
    <source>
        <dbReference type="Proteomes" id="UP000013961"/>
    </source>
</evidence>
<dbReference type="Proteomes" id="UP000013961">
    <property type="component" value="Plasmid 2"/>
</dbReference>
<sequence>MSTQVVAGLTPECVRTIVVPELARAGWLQKPLLNAQLFAQVAGIARRTFYQYRSADKGIPAPLVKNVHGERWSFAQAYSFVAEYRPKRGPNIPRLVPLGDLGPAQFVAAEAGYAKPPMKPHATERKMVEHLTVSCNLRTITHYWRPADHRGQIAVAYLPHVVGGVVDTAWASAIAVSLIDQMQQYVSAVIVPTTMRTDEGFDLRVVVAEPVSNSSSGVVLPVFPWLAGESQHGGPLYEICYSDLAALLRVELPEWGPSELSESSLLSFDPHRQHIADPARFVPAPNAYLGTPRSSTTQRPMGYWYASGTPSNAPISNTCSTKTQAGNPDRS</sequence>
<name>A0AB33AIG6_9MYCO</name>
<proteinExistence type="predicted"/>
<dbReference type="EMBL" id="CP004376">
    <property type="protein sequence ID" value="AGM31735.1"/>
    <property type="molecule type" value="Genomic_DNA"/>
</dbReference>
<protein>
    <submittedName>
        <fullName evidence="1">Uncharacterized protein</fullName>
    </submittedName>
</protein>
<keyword evidence="1" id="KW-0614">Plasmid</keyword>
<gene>
    <name evidence="1" type="ORF">MASS_2p0024</name>
</gene>
<reference evidence="1 2" key="1">
    <citation type="journal article" date="2013" name="Genome Announc.">
        <title>Complete Genome Sequence of Mycobacterium massiliense Clinical Strain Asan 50594, Belonging to the Type II Genotype.</title>
        <authorList>
            <person name="Kim B.J."/>
            <person name="Kim B.R."/>
            <person name="Hong S.H."/>
            <person name="Seok S.H."/>
            <person name="Kook Y.H."/>
            <person name="Kim B.J."/>
        </authorList>
    </citation>
    <scope>NUCLEOTIDE SEQUENCE [LARGE SCALE GENOMIC DNA]</scope>
    <source>
        <strain evidence="1 2">50594</strain>
    </source>
</reference>
<geneLocation type="plasmid" evidence="1 2">
    <name>2</name>
</geneLocation>
<evidence type="ECO:0000313" key="1">
    <source>
        <dbReference type="EMBL" id="AGM31735.1"/>
    </source>
</evidence>
<dbReference type="KEGG" id="mabb:MASS_2p0024"/>